<dbReference type="EMBL" id="OVTA01000029">
    <property type="protein sequence ID" value="SPR99009.1"/>
    <property type="molecule type" value="Genomic_DNA"/>
</dbReference>
<dbReference type="PANTHER" id="PTHR30093">
    <property type="entry name" value="GENERAL SECRETION PATHWAY PROTEIN G"/>
    <property type="match status" value="1"/>
</dbReference>
<keyword evidence="3" id="KW-0472">Membrane</keyword>
<dbReference type="Pfam" id="PF07963">
    <property type="entry name" value="N_methyl"/>
    <property type="match status" value="1"/>
</dbReference>
<keyword evidence="2" id="KW-0488">Methylation</keyword>
<reference evidence="4 5" key="1">
    <citation type="submission" date="2018-01" db="EMBL/GenBank/DDBJ databases">
        <authorList>
            <person name="Gaut B.S."/>
            <person name="Morton B.R."/>
            <person name="Clegg M.T."/>
            <person name="Duvall M.R."/>
        </authorList>
    </citation>
    <scope>NUCLEOTIDE SEQUENCE [LARGE SCALE GENOMIC DNA]</scope>
    <source>
        <strain evidence="4">Cupriavidus taiwanensis cmp 52</strain>
    </source>
</reference>
<dbReference type="AlphaFoldDB" id="A0A375J2J3"/>
<feature type="transmembrane region" description="Helical" evidence="3">
    <location>
        <begin position="86"/>
        <end position="106"/>
    </location>
</feature>
<dbReference type="PROSITE" id="PS00409">
    <property type="entry name" value="PROKAR_NTER_METHYL"/>
    <property type="match status" value="1"/>
</dbReference>
<dbReference type="InterPro" id="IPR012902">
    <property type="entry name" value="N_methyl_site"/>
</dbReference>
<dbReference type="Gene3D" id="3.30.700.10">
    <property type="entry name" value="Glycoprotein, Type 4 Pilin"/>
    <property type="match status" value="1"/>
</dbReference>
<gene>
    <name evidence="4" type="ORF">CBM2634_A70088</name>
</gene>
<dbReference type="Proteomes" id="UP000256805">
    <property type="component" value="Unassembled WGS sequence"/>
</dbReference>
<dbReference type="InterPro" id="IPR045584">
    <property type="entry name" value="Pilin-like"/>
</dbReference>
<evidence type="ECO:0000256" key="3">
    <source>
        <dbReference type="SAM" id="Phobius"/>
    </source>
</evidence>
<evidence type="ECO:0000256" key="1">
    <source>
        <dbReference type="ARBA" id="ARBA00005233"/>
    </source>
</evidence>
<protein>
    <submittedName>
        <fullName evidence="4">Fimbrial protein (Modular protein)</fullName>
    </submittedName>
</protein>
<dbReference type="SUPFAM" id="SSF54523">
    <property type="entry name" value="Pili subunits"/>
    <property type="match status" value="1"/>
</dbReference>
<proteinExistence type="inferred from homology"/>
<evidence type="ECO:0000313" key="5">
    <source>
        <dbReference type="Proteomes" id="UP000256805"/>
    </source>
</evidence>
<evidence type="ECO:0000313" key="4">
    <source>
        <dbReference type="EMBL" id="SPR99009.1"/>
    </source>
</evidence>
<accession>A0A375J2J3</accession>
<dbReference type="PANTHER" id="PTHR30093:SF34">
    <property type="entry name" value="PREPILIN PEPTIDASE-DEPENDENT PROTEIN D"/>
    <property type="match status" value="1"/>
</dbReference>
<keyword evidence="3" id="KW-1133">Transmembrane helix</keyword>
<sequence>MSRLLVVGVPGDNFWRNRRASPRGVTKFVAFHPLPMGDAAGTLAAQSSPRHETEDVQRLTKISSRGQIMQRVQQLKKLGRRVQKGFTLIELMIVVAIVGILAAIAIPQYQDYVTRSRWSENITSVAALKMAVAQCLQENGGVLASCDTVARLTATVGYPGIQNPPNGAVALTPATAAIVITGAAALPACTVTMAPVVGTNAVTWNMATGGGATCTRAQTGV</sequence>
<name>A0A375J2J3_9BURK</name>
<comment type="similarity">
    <text evidence="1">Belongs to the N-Me-Phe pilin family.</text>
</comment>
<keyword evidence="3" id="KW-0812">Transmembrane</keyword>
<organism evidence="4 5">
    <name type="scientific">Cupriavidus taiwanensis</name>
    <dbReference type="NCBI Taxonomy" id="164546"/>
    <lineage>
        <taxon>Bacteria</taxon>
        <taxon>Pseudomonadati</taxon>
        <taxon>Pseudomonadota</taxon>
        <taxon>Betaproteobacteria</taxon>
        <taxon>Burkholderiales</taxon>
        <taxon>Burkholderiaceae</taxon>
        <taxon>Cupriavidus</taxon>
    </lineage>
</organism>
<evidence type="ECO:0000256" key="2">
    <source>
        <dbReference type="ARBA" id="ARBA00022481"/>
    </source>
</evidence>
<dbReference type="NCBIfam" id="TIGR02532">
    <property type="entry name" value="IV_pilin_GFxxxE"/>
    <property type="match status" value="1"/>
</dbReference>